<evidence type="ECO:0000313" key="2">
    <source>
        <dbReference type="Proteomes" id="UP000284702"/>
    </source>
</evidence>
<accession>A0A3R7WE90</accession>
<sequence length="834" mass="91321">MGAAASVVTKGQCQALCGDLFDESEWDKQAVDGVVSRDKLTTVLSTLTDAFLTHDWGSDGGTHTKVSVVNHLLQARVGGPNAEDNCQLEFNYAARRKTASRMIPVLIDPTPALKNPASWNGEVGFVLGGHLYLDLSGTFDDDHLLASKVDELVAKIVSIGGTPLARRFPPESPSDAKEQAKYVPSPPVVATLQAAPVFSAPTVSLASLTKEDVALLLNALACSKFSAAFLENEVTGEVLCGAANVEEIKELGMPLAAKARVLFDKIAEFKASGVPPTLLRDKTRPSTGVISTPSTIAEVKTTELSGSNVASTAKSFEDITMALLPSEWVAVMKYKLEVNGANTLSKHTLSWFDSSCSVSAANGFFSDGNYAAELKGTASSRAMRLQAMGGRLDKNAFLLRFRMKPMAGGATPLAAGRFPWFAIDVTTDLCLALSCNQGKDVFFVKMDDSKYMDAITVDKGFELHIPTDVNQSLRDTEHNQLYLFRPDTHQGLFHGYLRDIEMYSTLPASRKLPRITDADDPDRHRLHLTHRDALVEGLTLAFHYPKMAVDAVDIVTGRAMTLPGGSFIHSSLGAYFDGNYYDDTELDRNLVVAGKLGATFSRNKFAVAITMAPLAACCVFCMGSYYRWFGLTVTNTMEVKVTFNNQRVGLVVRQEREMVRLSRERWHDVVVVVDGLSVTVLIDGNRMDELYLPQDFTYTAPPDADNDMFLVNYSCSGCFHGFMREFAMWKLTDDTHFSTSSTINMDTFSHAKLAAADFLHEVKLSAMETHRLLHALLLGPDSWRLQLQELTGVQYVLDTVDNIVQVLDSKASVSSCLLPVVVRMYSGCEKFKSI</sequence>
<keyword evidence="2" id="KW-1185">Reference proteome</keyword>
<organism evidence="1 2">
    <name type="scientific">Aphanomyces astaci</name>
    <name type="common">Crayfish plague agent</name>
    <dbReference type="NCBI Taxonomy" id="112090"/>
    <lineage>
        <taxon>Eukaryota</taxon>
        <taxon>Sar</taxon>
        <taxon>Stramenopiles</taxon>
        <taxon>Oomycota</taxon>
        <taxon>Saprolegniomycetes</taxon>
        <taxon>Saprolegniales</taxon>
        <taxon>Verrucalvaceae</taxon>
        <taxon>Aphanomyces</taxon>
    </lineage>
</organism>
<dbReference type="EMBL" id="MZMZ02003028">
    <property type="protein sequence ID" value="RQM23106.1"/>
    <property type="molecule type" value="Genomic_DNA"/>
</dbReference>
<dbReference type="Gene3D" id="2.60.120.200">
    <property type="match status" value="1"/>
</dbReference>
<comment type="caution">
    <text evidence="1">The sequence shown here is derived from an EMBL/GenBank/DDBJ whole genome shotgun (WGS) entry which is preliminary data.</text>
</comment>
<protein>
    <recommendedName>
        <fullName evidence="3">SAM domain-containing protein</fullName>
    </recommendedName>
</protein>
<dbReference type="Proteomes" id="UP000284702">
    <property type="component" value="Unassembled WGS sequence"/>
</dbReference>
<name>A0A3R7WE90_APHAT</name>
<gene>
    <name evidence="1" type="ORF">B5M09_005729</name>
</gene>
<dbReference type="VEuPathDB" id="FungiDB:H257_01375"/>
<evidence type="ECO:0000313" key="1">
    <source>
        <dbReference type="EMBL" id="RQM23106.1"/>
    </source>
</evidence>
<dbReference type="VEuPathDB" id="FungiDB:H257_01374"/>
<proteinExistence type="predicted"/>
<evidence type="ECO:0008006" key="3">
    <source>
        <dbReference type="Google" id="ProtNLM"/>
    </source>
</evidence>
<dbReference type="AlphaFoldDB" id="A0A3R7WE90"/>
<dbReference type="SUPFAM" id="SSF49899">
    <property type="entry name" value="Concanavalin A-like lectins/glucanases"/>
    <property type="match status" value="1"/>
</dbReference>
<dbReference type="InterPro" id="IPR013320">
    <property type="entry name" value="ConA-like_dom_sf"/>
</dbReference>
<reference evidence="1" key="1">
    <citation type="submission" date="2018-07" db="EMBL/GenBank/DDBJ databases">
        <title>Annotation of Aphanomyces astaci genome assembly.</title>
        <authorList>
            <person name="Studholme D.J."/>
        </authorList>
    </citation>
    <scope>NUCLEOTIDE SEQUENCE [LARGE SCALE GENOMIC DNA]</scope>
    <source>
        <strain evidence="1">Pc</strain>
    </source>
</reference>